<protein>
    <submittedName>
        <fullName evidence="6">FAD-binding protein</fullName>
    </submittedName>
</protein>
<dbReference type="Proteomes" id="UP001144096">
    <property type="component" value="Unassembled WGS sequence"/>
</dbReference>
<dbReference type="SUPFAM" id="SSF51905">
    <property type="entry name" value="FAD/NAD(P)-binding domain"/>
    <property type="match status" value="1"/>
</dbReference>
<evidence type="ECO:0000313" key="6">
    <source>
        <dbReference type="EMBL" id="MCR6487202.1"/>
    </source>
</evidence>
<evidence type="ECO:0000256" key="4">
    <source>
        <dbReference type="ARBA" id="ARBA00023002"/>
    </source>
</evidence>
<dbReference type="InterPro" id="IPR036188">
    <property type="entry name" value="FAD/NAD-bd_sf"/>
</dbReference>
<evidence type="ECO:0000256" key="2">
    <source>
        <dbReference type="ARBA" id="ARBA00022630"/>
    </source>
</evidence>
<comment type="caution">
    <text evidence="6">The sequence shown here is derived from an EMBL/GenBank/DDBJ whole genome shotgun (WGS) entry which is preliminary data.</text>
</comment>
<dbReference type="InterPro" id="IPR003953">
    <property type="entry name" value="FAD-dep_OxRdtase_2_FAD-bd"/>
</dbReference>
<dbReference type="Gene3D" id="3.90.700.10">
    <property type="entry name" value="Succinate dehydrogenase/fumarate reductase flavoprotein, catalytic domain"/>
    <property type="match status" value="1"/>
</dbReference>
<evidence type="ECO:0000256" key="3">
    <source>
        <dbReference type="ARBA" id="ARBA00022827"/>
    </source>
</evidence>
<feature type="domain" description="FAD-dependent oxidoreductase 2 FAD-binding" evidence="5">
    <location>
        <begin position="348"/>
        <end position="407"/>
    </location>
</feature>
<dbReference type="AlphaFoldDB" id="A0A9X2NIM5"/>
<sequence length="431" mass="45616">MSEAFDVVVVGFGLAGAVAALEAARAGARTLVLDAAPADQVGGNSLVAGQGVFGSTDHNGLARYLAALRIRVADRYSWAGHAMAVVPYLTSLGIPMAPGKAGGDFVEAPGSEALRRWRLADVREGPIVRRVQKLAVASGVRVRCDARAIGLGHTDRSRFCVAYAQRGRRVTVDARHAVVLATGGQAARRRRASSGTPFALGDALKLARQVGARTFPAGCAGPFYGFRVPGTRSALTPRHLYGLSTPEPRSGVLVSRTDARRLRIPPPHLHGLTKGRSARYVTAQLPPALLVVDDEALGGGPLVEPWPDGHAEGWARRYGEAWSHTNDVEIGRGWVRGLGRESRRRLNLSARGELFALPLEPVVLNTLGGLRCDAAYRVLSGTGAIEGLYAVGEVSSVFGRLYQGSGNLTECVLAGRIAVDSALHGKDPRRS</sequence>
<dbReference type="GO" id="GO:0033765">
    <property type="term" value="F:steroid dehydrogenase activity, acting on the CH-CH group of donors"/>
    <property type="evidence" value="ECO:0007669"/>
    <property type="project" value="UniProtKB-ARBA"/>
</dbReference>
<organism evidence="6 7">
    <name type="scientific">Amycolatopsis iheyensis</name>
    <dbReference type="NCBI Taxonomy" id="2945988"/>
    <lineage>
        <taxon>Bacteria</taxon>
        <taxon>Bacillati</taxon>
        <taxon>Actinomycetota</taxon>
        <taxon>Actinomycetes</taxon>
        <taxon>Pseudonocardiales</taxon>
        <taxon>Pseudonocardiaceae</taxon>
        <taxon>Amycolatopsis</taxon>
    </lineage>
</organism>
<comment type="cofactor">
    <cofactor evidence="1">
        <name>FAD</name>
        <dbReference type="ChEBI" id="CHEBI:57692"/>
    </cofactor>
</comment>
<keyword evidence="4" id="KW-0560">Oxidoreductase</keyword>
<evidence type="ECO:0000313" key="7">
    <source>
        <dbReference type="Proteomes" id="UP001144096"/>
    </source>
</evidence>
<dbReference type="InterPro" id="IPR027477">
    <property type="entry name" value="Succ_DH/fumarate_Rdtase_cat_sf"/>
</dbReference>
<dbReference type="PANTHER" id="PTHR43400">
    <property type="entry name" value="FUMARATE REDUCTASE"/>
    <property type="match status" value="1"/>
</dbReference>
<keyword evidence="7" id="KW-1185">Reference proteome</keyword>
<evidence type="ECO:0000259" key="5">
    <source>
        <dbReference type="Pfam" id="PF00890"/>
    </source>
</evidence>
<keyword evidence="2" id="KW-0285">Flavoprotein</keyword>
<gene>
    <name evidence="6" type="ORF">M8542_30670</name>
</gene>
<keyword evidence="3" id="KW-0274">FAD</keyword>
<feature type="domain" description="FAD-dependent oxidoreductase 2 FAD-binding" evidence="5">
    <location>
        <begin position="6"/>
        <end position="213"/>
    </location>
</feature>
<proteinExistence type="predicted"/>
<name>A0A9X2NIM5_9PSEU</name>
<dbReference type="InterPro" id="IPR050315">
    <property type="entry name" value="FAD-oxidoreductase_2"/>
</dbReference>
<dbReference type="Gene3D" id="3.50.50.60">
    <property type="entry name" value="FAD/NAD(P)-binding domain"/>
    <property type="match status" value="2"/>
</dbReference>
<dbReference type="Pfam" id="PF00890">
    <property type="entry name" value="FAD_binding_2"/>
    <property type="match status" value="2"/>
</dbReference>
<dbReference type="PANTHER" id="PTHR43400:SF7">
    <property type="entry name" value="FAD-DEPENDENT OXIDOREDUCTASE 2 FAD BINDING DOMAIN-CONTAINING PROTEIN"/>
    <property type="match status" value="1"/>
</dbReference>
<accession>A0A9X2NIM5</accession>
<dbReference type="PRINTS" id="PR00411">
    <property type="entry name" value="PNDRDTASEI"/>
</dbReference>
<dbReference type="RefSeq" id="WP_257923771.1">
    <property type="nucleotide sequence ID" value="NZ_JAMXQV010000018.1"/>
</dbReference>
<evidence type="ECO:0000256" key="1">
    <source>
        <dbReference type="ARBA" id="ARBA00001974"/>
    </source>
</evidence>
<dbReference type="EMBL" id="JAMXQV010000018">
    <property type="protein sequence ID" value="MCR6487202.1"/>
    <property type="molecule type" value="Genomic_DNA"/>
</dbReference>
<reference evidence="6" key="1">
    <citation type="submission" date="2022-06" db="EMBL/GenBank/DDBJ databases">
        <title>Amycolatopsis iheyaensis sp. nov., a new species of the genus Amycolatopsis isolated from soil in Iheya island, Japan.</title>
        <authorList>
            <person name="Ngamcharungchit C."/>
            <person name="Kanto H."/>
            <person name="Take A."/>
            <person name="Intra B."/>
            <person name="Matsumoto A."/>
            <person name="Panbangred W."/>
            <person name="Inahashi Y."/>
        </authorList>
    </citation>
    <scope>NUCLEOTIDE SEQUENCE</scope>
    <source>
        <strain evidence="6">OK19-0408</strain>
    </source>
</reference>